<feature type="compositionally biased region" description="Low complexity" evidence="5">
    <location>
        <begin position="661"/>
        <end position="670"/>
    </location>
</feature>
<feature type="domain" description="Pre-rRNA-processing protein RIX1 N-terminal" evidence="6">
    <location>
        <begin position="13"/>
        <end position="217"/>
    </location>
</feature>
<evidence type="ECO:0000313" key="7">
    <source>
        <dbReference type="EMBL" id="KAK7524329.1"/>
    </source>
</evidence>
<evidence type="ECO:0000256" key="3">
    <source>
        <dbReference type="ARBA" id="ARBA00021502"/>
    </source>
</evidence>
<organism evidence="7 8">
    <name type="scientific">Phyllosticta citriasiana</name>
    <dbReference type="NCBI Taxonomy" id="595635"/>
    <lineage>
        <taxon>Eukaryota</taxon>
        <taxon>Fungi</taxon>
        <taxon>Dikarya</taxon>
        <taxon>Ascomycota</taxon>
        <taxon>Pezizomycotina</taxon>
        <taxon>Dothideomycetes</taxon>
        <taxon>Dothideomycetes incertae sedis</taxon>
        <taxon>Botryosphaeriales</taxon>
        <taxon>Phyllostictaceae</taxon>
        <taxon>Phyllosticta</taxon>
    </lineage>
</organism>
<keyword evidence="8" id="KW-1185">Reference proteome</keyword>
<dbReference type="Pfam" id="PF08167">
    <property type="entry name" value="RIX1"/>
    <property type="match status" value="1"/>
</dbReference>
<dbReference type="PANTHER" id="PTHR34105">
    <property type="entry name" value="PROLINE-, GLUTAMIC ACID- AND LEUCINE-RICH PROTEIN 1"/>
    <property type="match status" value="1"/>
</dbReference>
<evidence type="ECO:0000259" key="6">
    <source>
        <dbReference type="Pfam" id="PF08167"/>
    </source>
</evidence>
<name>A0ABR1KZR0_9PEZI</name>
<evidence type="ECO:0000256" key="5">
    <source>
        <dbReference type="SAM" id="MobiDB-lite"/>
    </source>
</evidence>
<comment type="subcellular location">
    <subcellularLocation>
        <location evidence="1">Nucleus</location>
    </subcellularLocation>
</comment>
<comment type="similarity">
    <text evidence="2">Belongs to the RIX1/PELP1 family.</text>
</comment>
<evidence type="ECO:0000256" key="4">
    <source>
        <dbReference type="ARBA" id="ARBA00023242"/>
    </source>
</evidence>
<dbReference type="InterPro" id="IPR016024">
    <property type="entry name" value="ARM-type_fold"/>
</dbReference>
<evidence type="ECO:0000256" key="1">
    <source>
        <dbReference type="ARBA" id="ARBA00004123"/>
    </source>
</evidence>
<accession>A0ABR1KZR0</accession>
<keyword evidence="4" id="KW-0539">Nucleus</keyword>
<protein>
    <recommendedName>
        <fullName evidence="3">Pre-rRNA-processing protein RIX1</fullName>
    </recommendedName>
</protein>
<reference evidence="7 8" key="1">
    <citation type="submission" date="2024-04" db="EMBL/GenBank/DDBJ databases">
        <title>Phyllosticta paracitricarpa is synonymous to the EU quarantine fungus P. citricarpa based on phylogenomic analyses.</title>
        <authorList>
            <consortium name="Lawrence Berkeley National Laboratory"/>
            <person name="Van Ingen-Buijs V.A."/>
            <person name="Van Westerhoven A.C."/>
            <person name="Haridas S."/>
            <person name="Skiadas P."/>
            <person name="Martin F."/>
            <person name="Groenewald J.Z."/>
            <person name="Crous P.W."/>
            <person name="Seidl M.F."/>
        </authorList>
    </citation>
    <scope>NUCLEOTIDE SEQUENCE [LARGE SCALE GENOMIC DNA]</scope>
    <source>
        <strain evidence="7 8">CBS 123371</strain>
    </source>
</reference>
<sequence>MAPSKDAYAANALKAVSYRISSLPSQQLPAVIPQITALLVPCRPILSSSHNSAAKDASESSVLVHKFRTQISTLLQDRSAEGRWSAVVLSKTAIELGGWEMLQKCGPWVRGLLGILSKPDPPSTKVMAIVTLTRIFMLTRDYQTLVREITTPSLPPFITGCLNILAKSSRLEPGTPQLLEAVLESFARLLPRHPTTFRPHLGKISQFLAEVVASASSTQATHLTTSGLAAARRLFAQLPCCAAKGASKEEWEKSLLNVVSAAHQTANKVFRSVLEEWESVTGVQISNTSNQTTDQVMTKKDTHGFPRWTGIHAGGVHLIGLLQLLEEFTTTSTAPTTPVSYRIAHVMDLVTRVLSVTAPAARGKQEGGMTFNDQIGKEERNDLWAILPQIHVAAISLAEAIMDRFGQAAIPLMEFLVERLVYLFQEEQLLPSIRAAVYSSLAQILPIVGHGLQALQVKSLNVVAQACCDDLLPRKKSNAAQSAPVVAKNGNKNVPQVTLNADSFLKAPQPAMSQTTVPRGLRDHASVLLPILLMQLPADSVDHLVRTRMDQVAVLTRHEEALVSSCLNDSVSNSPSLIPLLARLYPSKPEVEALLRPRLPVIKTSIGGIIDSNREFEEEDESDGGSDDFEKLHSVQENKGRQGLDEDMEGDSNPAQTIPTQEEQQQSQDQDVVDEVEADTRAGSTDVKSPPLQDGPEKRQSEDVEAQAPSPKRARISSLAEDPPSGTWPAQSEQTHDFSTAAKEQTSFEIEDPEDDDEDIEIPSLVMGDDEDEDEDEE</sequence>
<evidence type="ECO:0000313" key="8">
    <source>
        <dbReference type="Proteomes" id="UP001363622"/>
    </source>
</evidence>
<proteinExistence type="inferred from homology"/>
<gene>
    <name evidence="7" type="ORF">IWZ03DRAFT_22679</name>
</gene>
<evidence type="ECO:0000256" key="2">
    <source>
        <dbReference type="ARBA" id="ARBA00010511"/>
    </source>
</evidence>
<dbReference type="EMBL" id="JBBPHU010000001">
    <property type="protein sequence ID" value="KAK7524329.1"/>
    <property type="molecule type" value="Genomic_DNA"/>
</dbReference>
<dbReference type="Proteomes" id="UP001363622">
    <property type="component" value="Unassembled WGS sequence"/>
</dbReference>
<feature type="compositionally biased region" description="Acidic residues" evidence="5">
    <location>
        <begin position="768"/>
        <end position="778"/>
    </location>
</feature>
<dbReference type="SUPFAM" id="SSF48371">
    <property type="entry name" value="ARM repeat"/>
    <property type="match status" value="1"/>
</dbReference>
<feature type="compositionally biased region" description="Acidic residues" evidence="5">
    <location>
        <begin position="749"/>
        <end position="761"/>
    </location>
</feature>
<comment type="caution">
    <text evidence="7">The sequence shown here is derived from an EMBL/GenBank/DDBJ whole genome shotgun (WGS) entry which is preliminary data.</text>
</comment>
<feature type="region of interest" description="Disordered" evidence="5">
    <location>
        <begin position="639"/>
        <end position="778"/>
    </location>
</feature>
<dbReference type="PANTHER" id="PTHR34105:SF1">
    <property type="entry name" value="PROLINE-, GLUTAMIC ACID- AND LEUCINE-RICH PROTEIN 1"/>
    <property type="match status" value="1"/>
</dbReference>
<dbReference type="InterPro" id="IPR012583">
    <property type="entry name" value="RIX1_N"/>
</dbReference>